<reference evidence="2 3" key="1">
    <citation type="journal article" date="2015" name="BMC Genomics">
        <title>Comparative genomics and metabolic profiling of the genus Lysobacter.</title>
        <authorList>
            <person name="de Bruijn I."/>
            <person name="Cheng X."/>
            <person name="de Jager V."/>
            <person name="Exposito R.G."/>
            <person name="Watrous J."/>
            <person name="Patel N."/>
            <person name="Postma J."/>
            <person name="Dorrestein P.C."/>
            <person name="Kobayashi D."/>
            <person name="Raaijmakers J.M."/>
        </authorList>
    </citation>
    <scope>NUCLEOTIDE SEQUENCE [LARGE SCALE GENOMIC DNA]</scope>
    <source>
        <strain evidence="2 3">76</strain>
    </source>
</reference>
<dbReference type="PATRIC" id="fig|84531.7.peg.269"/>
<organism evidence="2 3">
    <name type="scientific">Lysobacter antibioticus</name>
    <dbReference type="NCBI Taxonomy" id="84531"/>
    <lineage>
        <taxon>Bacteria</taxon>
        <taxon>Pseudomonadati</taxon>
        <taxon>Pseudomonadota</taxon>
        <taxon>Gammaproteobacteria</taxon>
        <taxon>Lysobacterales</taxon>
        <taxon>Lysobacteraceae</taxon>
        <taxon>Lysobacter</taxon>
    </lineage>
</organism>
<dbReference type="KEGG" id="laq:GLA29479_271"/>
<dbReference type="Proteomes" id="UP000060787">
    <property type="component" value="Chromosome"/>
</dbReference>
<proteinExistence type="predicted"/>
<sequence length="37" mass="3907">MPRPERSAMIVAALSRASPRRGSMPPTSTDLPMSGPP</sequence>
<feature type="region of interest" description="Disordered" evidence="1">
    <location>
        <begin position="14"/>
        <end position="37"/>
    </location>
</feature>
<dbReference type="KEGG" id="lab:LA76x_5174"/>
<dbReference type="AlphaFoldDB" id="A0A0S2DRS7"/>
<protein>
    <submittedName>
        <fullName evidence="2">Uncharacterized protein</fullName>
    </submittedName>
</protein>
<evidence type="ECO:0000313" key="3">
    <source>
        <dbReference type="Proteomes" id="UP000060787"/>
    </source>
</evidence>
<gene>
    <name evidence="2" type="ORF">LA76x_5174</name>
</gene>
<evidence type="ECO:0000313" key="2">
    <source>
        <dbReference type="EMBL" id="ALN83276.1"/>
    </source>
</evidence>
<evidence type="ECO:0000256" key="1">
    <source>
        <dbReference type="SAM" id="MobiDB-lite"/>
    </source>
</evidence>
<dbReference type="EMBL" id="CP011129">
    <property type="protein sequence ID" value="ALN83276.1"/>
    <property type="molecule type" value="Genomic_DNA"/>
</dbReference>
<name>A0A0S2DRS7_LYSAN</name>
<keyword evidence="3" id="KW-1185">Reference proteome</keyword>
<accession>A0A0S2DRS7</accession>